<name>A0A6M8B320_9CYAN</name>
<evidence type="ECO:0000313" key="4">
    <source>
        <dbReference type="Proteomes" id="UP000505210"/>
    </source>
</evidence>
<evidence type="ECO:0000256" key="2">
    <source>
        <dbReference type="SAM" id="MobiDB-lite"/>
    </source>
</evidence>
<feature type="region of interest" description="Disordered" evidence="2">
    <location>
        <begin position="1"/>
        <end position="20"/>
    </location>
</feature>
<organism evidence="3 4">
    <name type="scientific">Thermoleptolyngbya sichuanensis A183</name>
    <dbReference type="NCBI Taxonomy" id="2737172"/>
    <lineage>
        <taxon>Bacteria</taxon>
        <taxon>Bacillati</taxon>
        <taxon>Cyanobacteriota</taxon>
        <taxon>Cyanophyceae</taxon>
        <taxon>Oculatellales</taxon>
        <taxon>Oculatellaceae</taxon>
        <taxon>Thermoleptolyngbya</taxon>
        <taxon>Thermoleptolyngbya sichuanensis</taxon>
    </lineage>
</organism>
<feature type="coiled-coil region" evidence="1">
    <location>
        <begin position="87"/>
        <end position="114"/>
    </location>
</feature>
<dbReference type="GO" id="GO:0016301">
    <property type="term" value="F:kinase activity"/>
    <property type="evidence" value="ECO:0007669"/>
    <property type="project" value="UniProtKB-KW"/>
</dbReference>
<reference evidence="3 4" key="1">
    <citation type="submission" date="2020-05" db="EMBL/GenBank/DDBJ databases">
        <title>Complete genome sequence of of a novel Thermoleptolyngbya strain isolated from hot springs of Ganzi, Sichuan China.</title>
        <authorList>
            <person name="Tang J."/>
            <person name="Daroch M."/>
            <person name="Li L."/>
            <person name="Waleron K."/>
            <person name="Waleron M."/>
            <person name="Waleron M."/>
        </authorList>
    </citation>
    <scope>NUCLEOTIDE SEQUENCE [LARGE SCALE GENOMIC DNA]</scope>
    <source>
        <strain evidence="3 4">PKUAC-SCTA183</strain>
    </source>
</reference>
<gene>
    <name evidence="3" type="ORF">HPC62_04475</name>
</gene>
<dbReference type="EMBL" id="CP053661">
    <property type="protein sequence ID" value="QKD81539.1"/>
    <property type="molecule type" value="Genomic_DNA"/>
</dbReference>
<accession>A0A6M8B320</accession>
<dbReference type="RefSeq" id="WP_172353935.1">
    <property type="nucleotide sequence ID" value="NZ_CP053661.1"/>
</dbReference>
<keyword evidence="3" id="KW-0418">Kinase</keyword>
<keyword evidence="4" id="KW-1185">Reference proteome</keyword>
<evidence type="ECO:0000256" key="1">
    <source>
        <dbReference type="SAM" id="Coils"/>
    </source>
</evidence>
<proteinExistence type="predicted"/>
<evidence type="ECO:0000313" key="3">
    <source>
        <dbReference type="EMBL" id="QKD81539.1"/>
    </source>
</evidence>
<protein>
    <submittedName>
        <fullName evidence="3">Histidine kinase</fullName>
    </submittedName>
</protein>
<sequence length="252" mass="28215">MTNSLKERIQEDLQKAKSEGGLRAERIREIVKAAVSEAAAEVSQGTGELKAIAKDALTAVFAVVRDRATTRTEEMAASVEGVVEGIGEFHREAIAQAQTQIDDLQQTLDQTDRQFEEEVTVALATVDLPEAEATTKTPFKVLIDLVVNAVKEREVFDIFQQRYNHLKQQLAELDSRLQERYGDRYEEVKRQLETAQTWYANAKTKGETLGNEAKHFKQVELEEKAADLGTTIAQKEAEIKAQLQQIVNSALR</sequence>
<keyword evidence="3" id="KW-0808">Transferase</keyword>
<dbReference type="AlphaFoldDB" id="A0A6M8B320"/>
<keyword evidence="1" id="KW-0175">Coiled coil</keyword>
<dbReference type="KEGG" id="theu:HPC62_04475"/>
<dbReference type="Proteomes" id="UP000505210">
    <property type="component" value="Chromosome"/>
</dbReference>